<reference evidence="1" key="1">
    <citation type="submission" date="2020-10" db="EMBL/GenBank/DDBJ databases">
        <title>Mucilaginibacter mali sp. nov., isolated from rhizosphere soil of apple orchard.</title>
        <authorList>
            <person name="Lee J.-S."/>
            <person name="Kim H.S."/>
            <person name="Kim J.-S."/>
        </authorList>
    </citation>
    <scope>NUCLEOTIDE SEQUENCE</scope>
    <source>
        <strain evidence="1">KCTC 22746</strain>
    </source>
</reference>
<keyword evidence="1" id="KW-0645">Protease</keyword>
<dbReference type="SUPFAM" id="SSF49464">
    <property type="entry name" value="Carboxypeptidase regulatory domain-like"/>
    <property type="match status" value="1"/>
</dbReference>
<dbReference type="EMBL" id="JADFFL010000006">
    <property type="protein sequence ID" value="MBE9663316.1"/>
    <property type="molecule type" value="Genomic_DNA"/>
</dbReference>
<sequence>MRPNLQRLLFVVFVLITNLAIGQGTYTLSGKVLDDKGHPLHSATVFIGGTKRITGSNEAGEFSFNYLEPGTYQLSVQSLGYAPYSQNVLIHAKPVEVTVNMKLKPVMLNEVKIGKGDRFDEYFKIFQEAFLGMSDNGKGCTILNPRVINFSTQKNYLKADADEFMIIENKRLGYRIRYLLKYFEYNTNNKRANYDGEASFEELDGPEEQKQFWAKNRKETYTGSLRHFLRSVYYNTVQQEGFLAHQLYMQPVGISRVLAVDPRPLNFDTIVNVIDTSFISMKFTSWMVRHDPKKAANYTVNPQADSTAKRLQLANDGTVINLYLPEAVIDSRGSYVNFRSFLIQGYWGRKRMGDQVPFEYQPPVATTQ</sequence>
<dbReference type="GO" id="GO:0004180">
    <property type="term" value="F:carboxypeptidase activity"/>
    <property type="evidence" value="ECO:0007669"/>
    <property type="project" value="UniProtKB-KW"/>
</dbReference>
<name>A0A929L4Y6_9SPHI</name>
<dbReference type="Gene3D" id="2.60.40.1120">
    <property type="entry name" value="Carboxypeptidase-like, regulatory domain"/>
    <property type="match status" value="1"/>
</dbReference>
<dbReference type="InterPro" id="IPR008969">
    <property type="entry name" value="CarboxyPept-like_regulatory"/>
</dbReference>
<keyword evidence="1" id="KW-0121">Carboxypeptidase</keyword>
<accession>A0A929L4Y6</accession>
<dbReference type="AlphaFoldDB" id="A0A929L4Y6"/>
<proteinExistence type="predicted"/>
<evidence type="ECO:0000313" key="1">
    <source>
        <dbReference type="EMBL" id="MBE9663316.1"/>
    </source>
</evidence>
<comment type="caution">
    <text evidence="1">The sequence shown here is derived from an EMBL/GenBank/DDBJ whole genome shotgun (WGS) entry which is preliminary data.</text>
</comment>
<gene>
    <name evidence="1" type="ORF">IRJ16_15615</name>
</gene>
<organism evidence="1 2">
    <name type="scientific">Mucilaginibacter myungsuensis</name>
    <dbReference type="NCBI Taxonomy" id="649104"/>
    <lineage>
        <taxon>Bacteria</taxon>
        <taxon>Pseudomonadati</taxon>
        <taxon>Bacteroidota</taxon>
        <taxon>Sphingobacteriia</taxon>
        <taxon>Sphingobacteriales</taxon>
        <taxon>Sphingobacteriaceae</taxon>
        <taxon>Mucilaginibacter</taxon>
    </lineage>
</organism>
<evidence type="ECO:0000313" key="2">
    <source>
        <dbReference type="Proteomes" id="UP000622475"/>
    </source>
</evidence>
<protein>
    <submittedName>
        <fullName evidence="1">Carboxypeptidase-like regulatory domain-containing protein</fullName>
    </submittedName>
</protein>
<dbReference type="Pfam" id="PF13715">
    <property type="entry name" value="CarbopepD_reg_2"/>
    <property type="match status" value="1"/>
</dbReference>
<dbReference type="Proteomes" id="UP000622475">
    <property type="component" value="Unassembled WGS sequence"/>
</dbReference>
<dbReference type="RefSeq" id="WP_194112553.1">
    <property type="nucleotide sequence ID" value="NZ_JADFFL010000006.1"/>
</dbReference>
<keyword evidence="1" id="KW-0378">Hydrolase</keyword>
<keyword evidence="2" id="KW-1185">Reference proteome</keyword>